<protein>
    <submittedName>
        <fullName evidence="1">Uncharacterized protein</fullName>
    </submittedName>
</protein>
<comment type="caution">
    <text evidence="1">The sequence shown here is derived from an EMBL/GenBank/DDBJ whole genome shotgun (WGS) entry which is preliminary data.</text>
</comment>
<accession>A0ACC2BM19</accession>
<dbReference type="Proteomes" id="UP001162992">
    <property type="component" value="Chromosome 14"/>
</dbReference>
<reference evidence="2" key="1">
    <citation type="journal article" date="2024" name="Proc. Natl. Acad. Sci. U.S.A.">
        <title>Extraordinary preservation of gene collinearity over three hundred million years revealed in homosporous lycophytes.</title>
        <authorList>
            <person name="Li C."/>
            <person name="Wickell D."/>
            <person name="Kuo L.Y."/>
            <person name="Chen X."/>
            <person name="Nie B."/>
            <person name="Liao X."/>
            <person name="Peng D."/>
            <person name="Ji J."/>
            <person name="Jenkins J."/>
            <person name="Williams M."/>
            <person name="Shu S."/>
            <person name="Plott C."/>
            <person name="Barry K."/>
            <person name="Rajasekar S."/>
            <person name="Grimwood J."/>
            <person name="Han X."/>
            <person name="Sun S."/>
            <person name="Hou Z."/>
            <person name="He W."/>
            <person name="Dai G."/>
            <person name="Sun C."/>
            <person name="Schmutz J."/>
            <person name="Leebens-Mack J.H."/>
            <person name="Li F.W."/>
            <person name="Wang L."/>
        </authorList>
    </citation>
    <scope>NUCLEOTIDE SEQUENCE [LARGE SCALE GENOMIC DNA]</scope>
    <source>
        <strain evidence="2">cv. PW_Plant_1</strain>
    </source>
</reference>
<dbReference type="EMBL" id="CM055105">
    <property type="protein sequence ID" value="KAJ7530819.1"/>
    <property type="molecule type" value="Genomic_DNA"/>
</dbReference>
<evidence type="ECO:0000313" key="2">
    <source>
        <dbReference type="Proteomes" id="UP001162992"/>
    </source>
</evidence>
<sequence>MRLHHEIIFAGRWRLQIISGEQTKAGEKRQCWLEGNIQVGLGSQGSMNSKSSYFSRKPEEKNIDLSSAIRSDSGPIRSNGNVSLNVDSSVSDNHLECVKTVNPSNVSNSEMKDISLDRDVDIQPAKDAISPGNSEKQLETGTPSDLLDLAGSTDAAQGHEVPSEHQIKTRRDNRSIQSRIEFLSGLSDCCTPNFPASFVPSSHDGKHILLDPNALEFSPSPSSSRALPLSGLSISVPGPFFGDRSGVDIGAIVYSSELVNGACPGLPLFGDSDPLRYGPASVAQSAWNGSPLGLILEAEISQKPSLISVPFVPSASICEQKSRANFHFQRTPPKNITSTFAPGKCTAGVAVPATIIGREHISRALLLSGVPIEINNIQLRLELEQWGPVRALGLGKRQEELVTVCYFDLRNAQDAFNDIQQQHRLQQPFIQRNFQKQLQPCRQSKQQCKDDIDPASGQDVTKAEILTQGCANHESASTKGLIGGKPVWAQYTAPCGLEAVPDSMNQGTLVVFNLDADVALDTLRTVFEVHGTVKELRETPARRQHKFVEFFDVRDAARALAALDGKEVCGKCVKIEFSRPGGQARRARAHAQLQQRYFSVSGSRAGPSSVISHVQGQEFLWGWNRDPVLCDGHSIMCPPQAYMWSNCGPMPSAASLPSLSSVAEHWNGPKVYTWPSDYAQHSVQASPNTSGRLFQGSEARTFAAVNGRSFGNKYPLARSTSRTYGAPMYVGLNKGHITEMEVSGRRGRLSSSDSGFYFHSNHQDFGEFRPLGFGGTRYTHHLGESAMSSKNAREIVLTQYVFDEFEAESSSNFNPRTTLMIRNIPNKYRNKCNLGYAFVNFTTVQATIKLYKAFHALQWEAFNSRKICQVTYARVQGKAALEEHFRNSRFNCEINEYLPLIFSPPRTGIVCPTPTVAVRSSSNYKQEHHGNFAHKDGDYHDNNEEQQSKLDCKCS</sequence>
<gene>
    <name evidence="1" type="ORF">O6H91_14G020700</name>
</gene>
<organism evidence="1 2">
    <name type="scientific">Diphasiastrum complanatum</name>
    <name type="common">Issler's clubmoss</name>
    <name type="synonym">Lycopodium complanatum</name>
    <dbReference type="NCBI Taxonomy" id="34168"/>
    <lineage>
        <taxon>Eukaryota</taxon>
        <taxon>Viridiplantae</taxon>
        <taxon>Streptophyta</taxon>
        <taxon>Embryophyta</taxon>
        <taxon>Tracheophyta</taxon>
        <taxon>Lycopodiopsida</taxon>
        <taxon>Lycopodiales</taxon>
        <taxon>Lycopodiaceae</taxon>
        <taxon>Lycopodioideae</taxon>
        <taxon>Diphasiastrum</taxon>
    </lineage>
</organism>
<keyword evidence="2" id="KW-1185">Reference proteome</keyword>
<name>A0ACC2BM19_DIPCM</name>
<evidence type="ECO:0000313" key="1">
    <source>
        <dbReference type="EMBL" id="KAJ7530819.1"/>
    </source>
</evidence>
<proteinExistence type="predicted"/>